<dbReference type="GO" id="GO:0003723">
    <property type="term" value="F:RNA binding"/>
    <property type="evidence" value="ECO:0007669"/>
    <property type="project" value="InterPro"/>
</dbReference>
<dbReference type="PANTHER" id="PTHR47926:SF456">
    <property type="entry name" value="PENTATRICOPEPTIDE REPEAT-CONTAINING PROTEIN ELI1, CHLOROPLASTIC"/>
    <property type="match status" value="1"/>
</dbReference>
<reference evidence="4" key="1">
    <citation type="submission" date="2017-07" db="EMBL/GenBank/DDBJ databases">
        <title>Taro Niue Genome Assembly and Annotation.</title>
        <authorList>
            <person name="Atibalentja N."/>
            <person name="Keating K."/>
            <person name="Fields C.J."/>
        </authorList>
    </citation>
    <scope>NUCLEOTIDE SEQUENCE</scope>
    <source>
        <strain evidence="4">Niue_2</strain>
        <tissue evidence="4">Leaf</tissue>
    </source>
</reference>
<dbReference type="PROSITE" id="PS51375">
    <property type="entry name" value="PPR"/>
    <property type="match status" value="6"/>
</dbReference>
<dbReference type="GO" id="GO:0016556">
    <property type="term" value="P:mRNA modification"/>
    <property type="evidence" value="ECO:0007669"/>
    <property type="project" value="UniProtKB-ARBA"/>
</dbReference>
<name>A0A843VV20_COLES</name>
<protein>
    <recommendedName>
        <fullName evidence="6">Chlororespiratory reduction 4</fullName>
    </recommendedName>
</protein>
<gene>
    <name evidence="4" type="ORF">Taro_028737</name>
</gene>
<organism evidence="4 5">
    <name type="scientific">Colocasia esculenta</name>
    <name type="common">Wild taro</name>
    <name type="synonym">Arum esculentum</name>
    <dbReference type="NCBI Taxonomy" id="4460"/>
    <lineage>
        <taxon>Eukaryota</taxon>
        <taxon>Viridiplantae</taxon>
        <taxon>Streptophyta</taxon>
        <taxon>Embryophyta</taxon>
        <taxon>Tracheophyta</taxon>
        <taxon>Spermatophyta</taxon>
        <taxon>Magnoliopsida</taxon>
        <taxon>Liliopsida</taxon>
        <taxon>Araceae</taxon>
        <taxon>Aroideae</taxon>
        <taxon>Colocasieae</taxon>
        <taxon>Colocasia</taxon>
    </lineage>
</organism>
<dbReference type="InterPro" id="IPR011990">
    <property type="entry name" value="TPR-like_helical_dom_sf"/>
</dbReference>
<evidence type="ECO:0000256" key="3">
    <source>
        <dbReference type="SAM" id="MobiDB-lite"/>
    </source>
</evidence>
<dbReference type="NCBIfam" id="TIGR00756">
    <property type="entry name" value="PPR"/>
    <property type="match status" value="4"/>
</dbReference>
<evidence type="ECO:0000313" key="5">
    <source>
        <dbReference type="Proteomes" id="UP000652761"/>
    </source>
</evidence>
<feature type="region of interest" description="Disordered" evidence="3">
    <location>
        <begin position="1"/>
        <end position="20"/>
    </location>
</feature>
<evidence type="ECO:0000256" key="1">
    <source>
        <dbReference type="ARBA" id="ARBA00022737"/>
    </source>
</evidence>
<feature type="repeat" description="PPR" evidence="2">
    <location>
        <begin position="416"/>
        <end position="450"/>
    </location>
</feature>
<dbReference type="InterPro" id="IPR046848">
    <property type="entry name" value="E_motif"/>
</dbReference>
<keyword evidence="1" id="KW-0677">Repeat</keyword>
<feature type="repeat" description="PPR" evidence="2">
    <location>
        <begin position="314"/>
        <end position="348"/>
    </location>
</feature>
<dbReference type="PANTHER" id="PTHR47926">
    <property type="entry name" value="PENTATRICOPEPTIDE REPEAT-CONTAINING PROTEIN"/>
    <property type="match status" value="1"/>
</dbReference>
<dbReference type="Gene3D" id="1.25.40.10">
    <property type="entry name" value="Tetratricopeptide repeat domain"/>
    <property type="match status" value="4"/>
</dbReference>
<accession>A0A843VV20</accession>
<keyword evidence="5" id="KW-1185">Reference proteome</keyword>
<dbReference type="AlphaFoldDB" id="A0A843VV20"/>
<dbReference type="Pfam" id="PF01535">
    <property type="entry name" value="PPR"/>
    <property type="match status" value="8"/>
</dbReference>
<dbReference type="SMR" id="A0A843VV20"/>
<feature type="repeat" description="PPR" evidence="2">
    <location>
        <begin position="84"/>
        <end position="118"/>
    </location>
</feature>
<dbReference type="FunFam" id="1.25.40.10:FF:000277">
    <property type="entry name" value="Pentatricopeptide repeat-containing protein, mitochondrial"/>
    <property type="match status" value="1"/>
</dbReference>
<proteinExistence type="predicted"/>
<dbReference type="OrthoDB" id="772730at2759"/>
<evidence type="ECO:0008006" key="6">
    <source>
        <dbReference type="Google" id="ProtNLM"/>
    </source>
</evidence>
<feature type="repeat" description="PPR" evidence="2">
    <location>
        <begin position="252"/>
        <end position="286"/>
    </location>
</feature>
<evidence type="ECO:0000313" key="4">
    <source>
        <dbReference type="EMBL" id="MQL96063.1"/>
    </source>
</evidence>
<dbReference type="Proteomes" id="UP000652761">
    <property type="component" value="Unassembled WGS sequence"/>
</dbReference>
<dbReference type="EMBL" id="NMUH01001871">
    <property type="protein sequence ID" value="MQL96063.1"/>
    <property type="molecule type" value="Genomic_DNA"/>
</dbReference>
<dbReference type="GO" id="GO:0005737">
    <property type="term" value="C:cytoplasm"/>
    <property type="evidence" value="ECO:0007669"/>
    <property type="project" value="UniProtKB-ARBA"/>
</dbReference>
<dbReference type="FunFam" id="1.25.40.10:FF:000344">
    <property type="entry name" value="Pentatricopeptide repeat-containing protein"/>
    <property type="match status" value="1"/>
</dbReference>
<dbReference type="InterPro" id="IPR002885">
    <property type="entry name" value="PPR_rpt"/>
</dbReference>
<dbReference type="InterPro" id="IPR046960">
    <property type="entry name" value="PPR_At4g14850-like_plant"/>
</dbReference>
<feature type="repeat" description="PPR" evidence="2">
    <location>
        <begin position="154"/>
        <end position="184"/>
    </location>
</feature>
<sequence length="611" mass="67953">MATPTPAPAAPATNPLSLLPRCRTPRDADQLHAHLLTTGLLRDPSATAHVVLSLCSSPHAPLRHLARRVSSAASCPPPRAGPGDPFLWNALIKSSSHGADPGRALLTFSHMLSQGFSPDRFSFSLALKACSRTASFEEGSQLHAMLTKFGLHSDLYLQNSLMRFYCRCGSIKRARRLFDRMPLRDSISWNLIIDGYSKNGIMQLAQEVFDMMVEGDRNSVSWNSMICGYARLRSADGIDAARHLFDRMPVWDSFSWNSMIDGYVKCGRLEDAAALFEQMPEKDTLAWANMILGHMEAGNVELARAMFDDMPEKDLITWNIMLSGYVKNGCFLEALGLYHEMHTRDNLVPDATTLATVISAVAELGQIADGISVHDYIERNQLSLSGKLGVALIDMYARCGQLEKSLHIFEISGQKSVDHWNAMIGALAVHGFGHLALQLFEEMERFSLRPDDITFIEILSACSHAGLVKEGLTYFETMKTDYNVMPKLQHYGCVVDILGRDGQLEEARRMIEGMPMEPNDVVWRSLLSACRNHGNLEIGEHVAKRLIEMSSADSSSFVLLSNIYAGVGMWGNASKVRMMMKEQGIRKVPGCSWIELDGSFHDFFVGYLFPY</sequence>
<dbReference type="Pfam" id="PF20431">
    <property type="entry name" value="E_motif"/>
    <property type="match status" value="1"/>
</dbReference>
<comment type="caution">
    <text evidence="4">The sequence shown here is derived from an EMBL/GenBank/DDBJ whole genome shotgun (WGS) entry which is preliminary data.</text>
</comment>
<feature type="repeat" description="PPR" evidence="2">
    <location>
        <begin position="185"/>
        <end position="219"/>
    </location>
</feature>
<dbReference type="Pfam" id="PF13041">
    <property type="entry name" value="PPR_2"/>
    <property type="match status" value="1"/>
</dbReference>
<evidence type="ECO:0000256" key="2">
    <source>
        <dbReference type="PROSITE-ProRule" id="PRU00708"/>
    </source>
</evidence>